<dbReference type="InterPro" id="IPR011440">
    <property type="entry name" value="DUF1543"/>
</dbReference>
<feature type="domain" description="DUF1543" evidence="1">
    <location>
        <begin position="39"/>
        <end position="88"/>
    </location>
</feature>
<organism evidence="2">
    <name type="scientific">marine metagenome</name>
    <dbReference type="NCBI Taxonomy" id="408172"/>
    <lineage>
        <taxon>unclassified sequences</taxon>
        <taxon>metagenomes</taxon>
        <taxon>ecological metagenomes</taxon>
    </lineage>
</organism>
<dbReference type="Pfam" id="PF07566">
    <property type="entry name" value="DUF1543"/>
    <property type="match status" value="1"/>
</dbReference>
<proteinExistence type="predicted"/>
<evidence type="ECO:0000259" key="1">
    <source>
        <dbReference type="Pfam" id="PF07566"/>
    </source>
</evidence>
<evidence type="ECO:0000313" key="2">
    <source>
        <dbReference type="EMBL" id="SVE16714.1"/>
    </source>
</evidence>
<protein>
    <recommendedName>
        <fullName evidence="1">DUF1543 domain-containing protein</fullName>
    </recommendedName>
</protein>
<name>A0A383BA03_9ZZZZ</name>
<dbReference type="AlphaFoldDB" id="A0A383BA03"/>
<gene>
    <name evidence="2" type="ORF">METZ01_LOCUS469568</name>
</gene>
<sequence>VGFYVLAQIIETMYIRSGNMKLYLIHTGFYDPKIMDGLYEQHTNFFLVGNNLKEVSKKVRGNVLFKKNKMHIDGIQELNVVEGYRVKLEKDDLIDDTIIYSYDDVKNMIDNTQ</sequence>
<accession>A0A383BA03</accession>
<feature type="non-terminal residue" evidence="2">
    <location>
        <position position="1"/>
    </location>
</feature>
<dbReference type="Gene3D" id="3.10.20.10">
    <property type="match status" value="1"/>
</dbReference>
<reference evidence="2" key="1">
    <citation type="submission" date="2018-05" db="EMBL/GenBank/DDBJ databases">
        <authorList>
            <person name="Lanie J.A."/>
            <person name="Ng W.-L."/>
            <person name="Kazmierczak K.M."/>
            <person name="Andrzejewski T.M."/>
            <person name="Davidsen T.M."/>
            <person name="Wayne K.J."/>
            <person name="Tettelin H."/>
            <person name="Glass J.I."/>
            <person name="Rusch D."/>
            <person name="Podicherti R."/>
            <person name="Tsui H.-C.T."/>
            <person name="Winkler M.E."/>
        </authorList>
    </citation>
    <scope>NUCLEOTIDE SEQUENCE</scope>
</reference>
<dbReference type="EMBL" id="UINC01198653">
    <property type="protein sequence ID" value="SVE16714.1"/>
    <property type="molecule type" value="Genomic_DNA"/>
</dbReference>